<dbReference type="Pfam" id="PF00672">
    <property type="entry name" value="HAMP"/>
    <property type="match status" value="1"/>
</dbReference>
<name>A0ABV6HMD7_9SPHI</name>
<dbReference type="GO" id="GO:0005524">
    <property type="term" value="F:ATP binding"/>
    <property type="evidence" value="ECO:0007669"/>
    <property type="project" value="UniProtKB-KW"/>
</dbReference>
<dbReference type="EC" id="2.7.13.3" evidence="3"/>
<comment type="caution">
    <text evidence="17">The sequence shown here is derived from an EMBL/GenBank/DDBJ whole genome shotgun (WGS) entry which is preliminary data.</text>
</comment>
<keyword evidence="10 13" id="KW-1133">Transmembrane helix</keyword>
<dbReference type="Gene3D" id="6.10.340.10">
    <property type="match status" value="1"/>
</dbReference>
<dbReference type="RefSeq" id="WP_130855369.1">
    <property type="nucleotide sequence ID" value="NZ_JBHLWO010000002.1"/>
</dbReference>
<feature type="domain" description="HAMP" evidence="16">
    <location>
        <begin position="167"/>
        <end position="219"/>
    </location>
</feature>
<evidence type="ECO:0000256" key="11">
    <source>
        <dbReference type="ARBA" id="ARBA00023012"/>
    </source>
</evidence>
<sequence>MKTKTKLTLGVGLLFLLIVLLSVISIWYVNALKKDTENILVANYKTLAYSRQMLIALDDIPERAGSLDTFRSNLEKQLANLTEPGEREATNKLKAHFNELIRDSGKNDAYYKLIRQDIGEIMRLNMNAIARKSDAASLTAENANIWIGTTGALCFIIAFTLLINLPGNIANPIRELTNSIREITAHNYHQRVHFESNNEFGELAHSFNIMAEKLEEYAGSNLSRLLMEKKRIETLINNMHDPVIGLDENQVVIFTNNEALQIVGFKKEEVIGKKIIELALYNDLLRLLAKDLNLQETKPTKKEPIKIFADGKESFFEKEHIPINIVPTGETRPQFIGHVIMLKNITPFRELDLAKTNFIATVSHELKTPISSIKMSLELLNNKLTGSLNNEQQQLVAGIAEDSNRLLLITGELLNMSQVETGNIQLNLRQSKPEEILHYALSAVQTAADHKMIHFDLQVEDPLPNVKVDPEKTAWVLTNFLSNAIRYSPEQGTIIISIRLEAKVLRFSVKDNGRGIDERYTQRIFERYFQIPGSNRSGSGLGLAISKEFIEAQGGEIGVESALGIGSTFYFSFPV</sequence>
<evidence type="ECO:0000256" key="6">
    <source>
        <dbReference type="ARBA" id="ARBA00022692"/>
    </source>
</evidence>
<keyword evidence="5" id="KW-0808">Transferase</keyword>
<dbReference type="Pfam" id="PF00989">
    <property type="entry name" value="PAS"/>
    <property type="match status" value="1"/>
</dbReference>
<dbReference type="Pfam" id="PF02518">
    <property type="entry name" value="HATPase_c"/>
    <property type="match status" value="1"/>
</dbReference>
<dbReference type="SUPFAM" id="SSF55874">
    <property type="entry name" value="ATPase domain of HSP90 chaperone/DNA topoisomerase II/histidine kinase"/>
    <property type="match status" value="1"/>
</dbReference>
<evidence type="ECO:0000259" key="15">
    <source>
        <dbReference type="PROSITE" id="PS50112"/>
    </source>
</evidence>
<dbReference type="InterPro" id="IPR013767">
    <property type="entry name" value="PAS_fold"/>
</dbReference>
<feature type="domain" description="Histidine kinase" evidence="14">
    <location>
        <begin position="361"/>
        <end position="575"/>
    </location>
</feature>
<keyword evidence="8" id="KW-0418">Kinase</keyword>
<dbReference type="SMART" id="SM00387">
    <property type="entry name" value="HATPase_c"/>
    <property type="match status" value="1"/>
</dbReference>
<evidence type="ECO:0000256" key="13">
    <source>
        <dbReference type="SAM" id="Phobius"/>
    </source>
</evidence>
<dbReference type="PRINTS" id="PR00344">
    <property type="entry name" value="BCTRLSENSOR"/>
</dbReference>
<evidence type="ECO:0000256" key="2">
    <source>
        <dbReference type="ARBA" id="ARBA00004141"/>
    </source>
</evidence>
<dbReference type="InterPro" id="IPR050351">
    <property type="entry name" value="BphY/WalK/GraS-like"/>
</dbReference>
<dbReference type="PANTHER" id="PTHR42878:SF7">
    <property type="entry name" value="SENSOR HISTIDINE KINASE GLRK"/>
    <property type="match status" value="1"/>
</dbReference>
<dbReference type="InterPro" id="IPR000014">
    <property type="entry name" value="PAS"/>
</dbReference>
<keyword evidence="18" id="KW-1185">Reference proteome</keyword>
<dbReference type="InterPro" id="IPR036890">
    <property type="entry name" value="HATPase_C_sf"/>
</dbReference>
<evidence type="ECO:0000256" key="3">
    <source>
        <dbReference type="ARBA" id="ARBA00012438"/>
    </source>
</evidence>
<feature type="transmembrane region" description="Helical" evidence="13">
    <location>
        <begin position="7"/>
        <end position="29"/>
    </location>
</feature>
<comment type="subcellular location">
    <subcellularLocation>
        <location evidence="2">Membrane</location>
        <topology evidence="2">Multi-pass membrane protein</topology>
    </subcellularLocation>
</comment>
<dbReference type="InterPro" id="IPR035965">
    <property type="entry name" value="PAS-like_dom_sf"/>
</dbReference>
<dbReference type="InterPro" id="IPR003660">
    <property type="entry name" value="HAMP_dom"/>
</dbReference>
<evidence type="ECO:0000256" key="1">
    <source>
        <dbReference type="ARBA" id="ARBA00000085"/>
    </source>
</evidence>
<keyword evidence="4" id="KW-0597">Phosphoprotein</keyword>
<dbReference type="Gene3D" id="1.10.287.130">
    <property type="match status" value="1"/>
</dbReference>
<dbReference type="InterPro" id="IPR003661">
    <property type="entry name" value="HisK_dim/P_dom"/>
</dbReference>
<evidence type="ECO:0000313" key="18">
    <source>
        <dbReference type="Proteomes" id="UP001589774"/>
    </source>
</evidence>
<evidence type="ECO:0000256" key="8">
    <source>
        <dbReference type="ARBA" id="ARBA00022777"/>
    </source>
</evidence>
<keyword evidence="7" id="KW-0547">Nucleotide-binding</keyword>
<dbReference type="Proteomes" id="UP001589774">
    <property type="component" value="Unassembled WGS sequence"/>
</dbReference>
<comment type="catalytic activity">
    <reaction evidence="1">
        <text>ATP + protein L-histidine = ADP + protein N-phospho-L-histidine.</text>
        <dbReference type="EC" id="2.7.13.3"/>
    </reaction>
</comment>
<organism evidence="17 18">
    <name type="scientific">Olivibacter oleidegradans</name>
    <dbReference type="NCBI Taxonomy" id="760123"/>
    <lineage>
        <taxon>Bacteria</taxon>
        <taxon>Pseudomonadati</taxon>
        <taxon>Bacteroidota</taxon>
        <taxon>Sphingobacteriia</taxon>
        <taxon>Sphingobacteriales</taxon>
        <taxon>Sphingobacteriaceae</taxon>
        <taxon>Olivibacter</taxon>
    </lineage>
</organism>
<dbReference type="SMART" id="SM00304">
    <property type="entry name" value="HAMP"/>
    <property type="match status" value="1"/>
</dbReference>
<dbReference type="SMART" id="SM00091">
    <property type="entry name" value="PAS"/>
    <property type="match status" value="1"/>
</dbReference>
<dbReference type="SUPFAM" id="SSF55785">
    <property type="entry name" value="PYP-like sensor domain (PAS domain)"/>
    <property type="match status" value="1"/>
</dbReference>
<keyword evidence="12 13" id="KW-0472">Membrane</keyword>
<evidence type="ECO:0000256" key="9">
    <source>
        <dbReference type="ARBA" id="ARBA00022840"/>
    </source>
</evidence>
<dbReference type="Gene3D" id="3.30.450.20">
    <property type="entry name" value="PAS domain"/>
    <property type="match status" value="1"/>
</dbReference>
<feature type="domain" description="PAS" evidence="15">
    <location>
        <begin position="228"/>
        <end position="276"/>
    </location>
</feature>
<evidence type="ECO:0000256" key="4">
    <source>
        <dbReference type="ARBA" id="ARBA00022553"/>
    </source>
</evidence>
<dbReference type="PROSITE" id="PS50112">
    <property type="entry name" value="PAS"/>
    <property type="match status" value="1"/>
</dbReference>
<accession>A0ABV6HMD7</accession>
<dbReference type="Pfam" id="PF00512">
    <property type="entry name" value="HisKA"/>
    <property type="match status" value="1"/>
</dbReference>
<dbReference type="NCBIfam" id="TIGR00229">
    <property type="entry name" value="sensory_box"/>
    <property type="match status" value="1"/>
</dbReference>
<dbReference type="SUPFAM" id="SSF158472">
    <property type="entry name" value="HAMP domain-like"/>
    <property type="match status" value="1"/>
</dbReference>
<dbReference type="Gene3D" id="3.30.565.10">
    <property type="entry name" value="Histidine kinase-like ATPase, C-terminal domain"/>
    <property type="match status" value="1"/>
</dbReference>
<evidence type="ECO:0000256" key="12">
    <source>
        <dbReference type="ARBA" id="ARBA00023136"/>
    </source>
</evidence>
<dbReference type="CDD" id="cd00130">
    <property type="entry name" value="PAS"/>
    <property type="match status" value="1"/>
</dbReference>
<evidence type="ECO:0000256" key="10">
    <source>
        <dbReference type="ARBA" id="ARBA00022989"/>
    </source>
</evidence>
<keyword evidence="11" id="KW-0902">Two-component regulatory system</keyword>
<proteinExistence type="predicted"/>
<evidence type="ECO:0000256" key="7">
    <source>
        <dbReference type="ARBA" id="ARBA00022741"/>
    </source>
</evidence>
<dbReference type="PROSITE" id="PS50885">
    <property type="entry name" value="HAMP"/>
    <property type="match status" value="1"/>
</dbReference>
<dbReference type="EMBL" id="JBHLWO010000002">
    <property type="protein sequence ID" value="MFC0320025.1"/>
    <property type="molecule type" value="Genomic_DNA"/>
</dbReference>
<dbReference type="InterPro" id="IPR003594">
    <property type="entry name" value="HATPase_dom"/>
</dbReference>
<dbReference type="CDD" id="cd06225">
    <property type="entry name" value="HAMP"/>
    <property type="match status" value="1"/>
</dbReference>
<evidence type="ECO:0000259" key="14">
    <source>
        <dbReference type="PROSITE" id="PS50109"/>
    </source>
</evidence>
<evidence type="ECO:0000256" key="5">
    <source>
        <dbReference type="ARBA" id="ARBA00022679"/>
    </source>
</evidence>
<reference evidence="17 18" key="1">
    <citation type="submission" date="2024-09" db="EMBL/GenBank/DDBJ databases">
        <authorList>
            <person name="Sun Q."/>
            <person name="Mori K."/>
        </authorList>
    </citation>
    <scope>NUCLEOTIDE SEQUENCE [LARGE SCALE GENOMIC DNA]</scope>
    <source>
        <strain evidence="17 18">CCM 7765</strain>
    </source>
</reference>
<dbReference type="InterPro" id="IPR004358">
    <property type="entry name" value="Sig_transdc_His_kin-like_C"/>
</dbReference>
<keyword evidence="9 17" id="KW-0067">ATP-binding</keyword>
<dbReference type="SMART" id="SM00388">
    <property type="entry name" value="HisKA"/>
    <property type="match status" value="1"/>
</dbReference>
<dbReference type="PANTHER" id="PTHR42878">
    <property type="entry name" value="TWO-COMPONENT HISTIDINE KINASE"/>
    <property type="match status" value="1"/>
</dbReference>
<dbReference type="InterPro" id="IPR005467">
    <property type="entry name" value="His_kinase_dom"/>
</dbReference>
<dbReference type="SUPFAM" id="SSF47384">
    <property type="entry name" value="Homodimeric domain of signal transducing histidine kinase"/>
    <property type="match status" value="1"/>
</dbReference>
<dbReference type="PROSITE" id="PS50109">
    <property type="entry name" value="HIS_KIN"/>
    <property type="match status" value="1"/>
</dbReference>
<dbReference type="CDD" id="cd00082">
    <property type="entry name" value="HisKA"/>
    <property type="match status" value="1"/>
</dbReference>
<gene>
    <name evidence="17" type="ORF">ACFFI0_17000</name>
</gene>
<evidence type="ECO:0000313" key="17">
    <source>
        <dbReference type="EMBL" id="MFC0320025.1"/>
    </source>
</evidence>
<protein>
    <recommendedName>
        <fullName evidence="3">histidine kinase</fullName>
        <ecNumber evidence="3">2.7.13.3</ecNumber>
    </recommendedName>
</protein>
<keyword evidence="6 13" id="KW-0812">Transmembrane</keyword>
<dbReference type="InterPro" id="IPR036097">
    <property type="entry name" value="HisK_dim/P_sf"/>
</dbReference>
<evidence type="ECO:0000259" key="16">
    <source>
        <dbReference type="PROSITE" id="PS50885"/>
    </source>
</evidence>